<accession>A0AAW1ULF8</accession>
<evidence type="ECO:0000256" key="3">
    <source>
        <dbReference type="ARBA" id="ARBA00022679"/>
    </source>
</evidence>
<keyword evidence="5" id="KW-0812">Transmembrane</keyword>
<keyword evidence="2 4" id="KW-0328">Glycosyltransferase</keyword>
<comment type="catalytic activity">
    <reaction evidence="5">
        <text>glucuronate acceptor + UDP-alpha-D-glucuronate = acceptor beta-D-glucuronoside + UDP + H(+)</text>
        <dbReference type="Rhea" id="RHEA:21032"/>
        <dbReference type="ChEBI" id="CHEBI:15378"/>
        <dbReference type="ChEBI" id="CHEBI:58052"/>
        <dbReference type="ChEBI" id="CHEBI:58223"/>
        <dbReference type="ChEBI" id="CHEBI:132367"/>
        <dbReference type="ChEBI" id="CHEBI:132368"/>
        <dbReference type="EC" id="2.4.1.17"/>
    </reaction>
</comment>
<sequence length="482" mass="55171">MPGPSHYMAGNTLMKILAEQGHEVTIVAVLSENNPPKNFKQVVLTGVFEDFMANINLFEKHTESLTFSVIIHSIFANAMTENLYGHENFQKLMKSGETFDLVIMEDFLFEGIKYVAHHFNAPLIVYSTVDATVWMNPYQGNPDSPSYAPLYYLSTLDCEMTFFQRTQNTFAYLLEHFVRHLYRIPRQNSIVHKYYPDAPDLNNIIYNVSLALLNADSSVQEPLPRVPSMVNIGGFHIKTPKPLPKDLLEEIESSKDGVILFTLGSTVKSKDMPEDIVKILLKTFSKLKQKVLWKYEDENLIGCPENVIIRKWLPQNDILAHKNVKLFITHGGLFSIMETIYHGVPILALPVFSDQAANSKRAVANGIGKLIPFHELQENILDAYLEEVLNNPKYKENAVKRSQIMLDKPMTPADSLNYWVNYVIRHNGASHLRVSSLNLAWYQYLLLDVVLFISLLSIILFYITKLIFKRLLRKISKKEKTT</sequence>
<dbReference type="EC" id="2.4.1.17" evidence="5"/>
<feature type="transmembrane region" description="Helical" evidence="5">
    <location>
        <begin position="441"/>
        <end position="468"/>
    </location>
</feature>
<dbReference type="InterPro" id="IPR050271">
    <property type="entry name" value="UDP-glycosyltransferase"/>
</dbReference>
<comment type="similarity">
    <text evidence="1 4">Belongs to the UDP-glycosyltransferase family.</text>
</comment>
<dbReference type="PROSITE" id="PS00375">
    <property type="entry name" value="UDPGT"/>
    <property type="match status" value="1"/>
</dbReference>
<comment type="subcellular location">
    <subcellularLocation>
        <location evidence="5">Membrane</location>
        <topology evidence="5">Single-pass membrane protein</topology>
    </subcellularLocation>
</comment>
<evidence type="ECO:0000256" key="4">
    <source>
        <dbReference type="RuleBase" id="RU003718"/>
    </source>
</evidence>
<keyword evidence="7" id="KW-1185">Reference proteome</keyword>
<dbReference type="InterPro" id="IPR002213">
    <property type="entry name" value="UDP_glucos_trans"/>
</dbReference>
<keyword evidence="3 4" id="KW-0808">Transferase</keyword>
<evidence type="ECO:0000313" key="7">
    <source>
        <dbReference type="Proteomes" id="UP001431783"/>
    </source>
</evidence>
<comment type="caution">
    <text evidence="6">The sequence shown here is derived from an EMBL/GenBank/DDBJ whole genome shotgun (WGS) entry which is preliminary data.</text>
</comment>
<dbReference type="CDD" id="cd03784">
    <property type="entry name" value="GT1_Gtf-like"/>
    <property type="match status" value="1"/>
</dbReference>
<evidence type="ECO:0000256" key="1">
    <source>
        <dbReference type="ARBA" id="ARBA00009995"/>
    </source>
</evidence>
<evidence type="ECO:0000256" key="5">
    <source>
        <dbReference type="RuleBase" id="RU362059"/>
    </source>
</evidence>
<evidence type="ECO:0000256" key="2">
    <source>
        <dbReference type="ARBA" id="ARBA00022676"/>
    </source>
</evidence>
<dbReference type="AlphaFoldDB" id="A0AAW1ULF8"/>
<dbReference type="EMBL" id="JARQZJ010000072">
    <property type="protein sequence ID" value="KAK9882073.1"/>
    <property type="molecule type" value="Genomic_DNA"/>
</dbReference>
<dbReference type="SUPFAM" id="SSF53756">
    <property type="entry name" value="UDP-Glycosyltransferase/glycogen phosphorylase"/>
    <property type="match status" value="1"/>
</dbReference>
<keyword evidence="5" id="KW-1133">Transmembrane helix</keyword>
<dbReference type="Proteomes" id="UP001431783">
    <property type="component" value="Unassembled WGS sequence"/>
</dbReference>
<dbReference type="InterPro" id="IPR035595">
    <property type="entry name" value="UDP_glycos_trans_CS"/>
</dbReference>
<dbReference type="Gene3D" id="3.40.50.2000">
    <property type="entry name" value="Glycogen Phosphorylase B"/>
    <property type="match status" value="1"/>
</dbReference>
<keyword evidence="5" id="KW-0472">Membrane</keyword>
<dbReference type="PANTHER" id="PTHR48043:SF159">
    <property type="entry name" value="EG:EG0003.4 PROTEIN-RELATED"/>
    <property type="match status" value="1"/>
</dbReference>
<proteinExistence type="inferred from homology"/>
<dbReference type="GO" id="GO:0016020">
    <property type="term" value="C:membrane"/>
    <property type="evidence" value="ECO:0007669"/>
    <property type="project" value="UniProtKB-SubCell"/>
</dbReference>
<organism evidence="6 7">
    <name type="scientific">Henosepilachna vigintioctopunctata</name>
    <dbReference type="NCBI Taxonomy" id="420089"/>
    <lineage>
        <taxon>Eukaryota</taxon>
        <taxon>Metazoa</taxon>
        <taxon>Ecdysozoa</taxon>
        <taxon>Arthropoda</taxon>
        <taxon>Hexapoda</taxon>
        <taxon>Insecta</taxon>
        <taxon>Pterygota</taxon>
        <taxon>Neoptera</taxon>
        <taxon>Endopterygota</taxon>
        <taxon>Coleoptera</taxon>
        <taxon>Polyphaga</taxon>
        <taxon>Cucujiformia</taxon>
        <taxon>Coccinelloidea</taxon>
        <taxon>Coccinellidae</taxon>
        <taxon>Epilachninae</taxon>
        <taxon>Epilachnini</taxon>
        <taxon>Henosepilachna</taxon>
    </lineage>
</organism>
<dbReference type="Pfam" id="PF00201">
    <property type="entry name" value="UDPGT"/>
    <property type="match status" value="1"/>
</dbReference>
<dbReference type="GO" id="GO:0015020">
    <property type="term" value="F:glucuronosyltransferase activity"/>
    <property type="evidence" value="ECO:0007669"/>
    <property type="project" value="UniProtKB-EC"/>
</dbReference>
<evidence type="ECO:0000313" key="6">
    <source>
        <dbReference type="EMBL" id="KAK9882073.1"/>
    </source>
</evidence>
<name>A0AAW1ULF8_9CUCU</name>
<dbReference type="FunFam" id="3.40.50.2000:FF:000050">
    <property type="entry name" value="UDP-glucuronosyltransferase"/>
    <property type="match status" value="1"/>
</dbReference>
<dbReference type="PANTHER" id="PTHR48043">
    <property type="entry name" value="EG:EG0003.4 PROTEIN-RELATED"/>
    <property type="match status" value="1"/>
</dbReference>
<gene>
    <name evidence="6" type="ORF">WA026_018919</name>
</gene>
<protein>
    <recommendedName>
        <fullName evidence="5">UDP-glucuronosyltransferase</fullName>
        <ecNumber evidence="5">2.4.1.17</ecNumber>
    </recommendedName>
</protein>
<reference evidence="6 7" key="1">
    <citation type="submission" date="2023-03" db="EMBL/GenBank/DDBJ databases">
        <title>Genome insight into feeding habits of ladybird beetles.</title>
        <authorList>
            <person name="Li H.-S."/>
            <person name="Huang Y.-H."/>
            <person name="Pang H."/>
        </authorList>
    </citation>
    <scope>NUCLEOTIDE SEQUENCE [LARGE SCALE GENOMIC DNA]</scope>
    <source>
        <strain evidence="6">SYSU_2023b</strain>
        <tissue evidence="6">Whole body</tissue>
    </source>
</reference>